<feature type="transmembrane region" description="Helical" evidence="1">
    <location>
        <begin position="33"/>
        <end position="52"/>
    </location>
</feature>
<feature type="transmembrane region" description="Helical" evidence="1">
    <location>
        <begin position="166"/>
        <end position="199"/>
    </location>
</feature>
<keyword evidence="1" id="KW-0472">Membrane</keyword>
<proteinExistence type="predicted"/>
<feature type="transmembrane region" description="Helical" evidence="1">
    <location>
        <begin position="121"/>
        <end position="146"/>
    </location>
</feature>
<dbReference type="SUPFAM" id="SSF48317">
    <property type="entry name" value="Acid phosphatase/Vanadium-dependent haloperoxidase"/>
    <property type="match status" value="1"/>
</dbReference>
<evidence type="ECO:0000259" key="2">
    <source>
        <dbReference type="Pfam" id="PF14378"/>
    </source>
</evidence>
<evidence type="ECO:0000256" key="1">
    <source>
        <dbReference type="SAM" id="Phobius"/>
    </source>
</evidence>
<feature type="transmembrane region" description="Helical" evidence="1">
    <location>
        <begin position="64"/>
        <end position="89"/>
    </location>
</feature>
<keyword evidence="4" id="KW-1185">Reference proteome</keyword>
<evidence type="ECO:0000313" key="4">
    <source>
        <dbReference type="Proteomes" id="UP001464387"/>
    </source>
</evidence>
<sequence>MQDISEAIGGRVGAGVDGAFSNLLVDAFFRHRTVHAVALFTLGLGFVVGGRVGNLPDFGLLYEYTFYLVVYFWIAGCAYATFRLFWLAFVDRARSPLRMLLRPLQQMLTDRNRIANGINGLAAMLVFMSGFVVLKGAIAVLVPFSWDQTLAHFGAGLHFGRTPYQWLWWIVESPLAVHLLNFCYNFWFAVLVAMVFSSVAAARDSLLRHQFLLSFMLVWLVGGFFIAMAFSSAGPCFYARLDLGDQYQPLMDALASANRQYPIWALSTQDRLWSGYTGSASGTMGISAFPSIHVATSVLFALYLTRLSTRLGIVMWIFAAIIMLGSVVLGWHYAVDGYAGALIAVAIWKITGGALSRAHA</sequence>
<gene>
    <name evidence="3" type="ORF">NKI33_10480</name>
</gene>
<feature type="transmembrane region" description="Helical" evidence="1">
    <location>
        <begin position="211"/>
        <end position="233"/>
    </location>
</feature>
<name>A0ABV1YE23_9HYPH</name>
<feature type="transmembrane region" description="Helical" evidence="1">
    <location>
        <begin position="284"/>
        <end position="304"/>
    </location>
</feature>
<dbReference type="RefSeq" id="WP_287273729.1">
    <property type="nucleotide sequence ID" value="NZ_JAMYMY010000014.1"/>
</dbReference>
<organism evidence="3 4">
    <name type="scientific">Mesorhizobium opportunistum</name>
    <dbReference type="NCBI Taxonomy" id="593909"/>
    <lineage>
        <taxon>Bacteria</taxon>
        <taxon>Pseudomonadati</taxon>
        <taxon>Pseudomonadota</taxon>
        <taxon>Alphaproteobacteria</taxon>
        <taxon>Hyphomicrobiales</taxon>
        <taxon>Phyllobacteriaceae</taxon>
        <taxon>Mesorhizobium</taxon>
    </lineage>
</organism>
<dbReference type="InterPro" id="IPR026841">
    <property type="entry name" value="Aur1/Ipt1"/>
</dbReference>
<feature type="transmembrane region" description="Helical" evidence="1">
    <location>
        <begin position="311"/>
        <end position="331"/>
    </location>
</feature>
<dbReference type="Proteomes" id="UP001464387">
    <property type="component" value="Unassembled WGS sequence"/>
</dbReference>
<evidence type="ECO:0000313" key="3">
    <source>
        <dbReference type="EMBL" id="MER8933390.1"/>
    </source>
</evidence>
<reference evidence="3 4" key="1">
    <citation type="journal article" date="2024" name="Proc. Natl. Acad. Sci. U.S.A.">
        <title>The evolutionary genomics of adaptation to stress in wild rhizobium bacteria.</title>
        <authorList>
            <person name="Kehlet-Delgado H."/>
            <person name="Montoya A.P."/>
            <person name="Jensen K.T."/>
            <person name="Wendlandt C.E."/>
            <person name="Dexheimer C."/>
            <person name="Roberts M."/>
            <person name="Torres Martinez L."/>
            <person name="Friesen M.L."/>
            <person name="Griffitts J.S."/>
            <person name="Porter S.S."/>
        </authorList>
    </citation>
    <scope>NUCLEOTIDE SEQUENCE [LARGE SCALE GENOMIC DNA]</scope>
    <source>
        <strain evidence="3 4">M0729</strain>
    </source>
</reference>
<feature type="transmembrane region" description="Helical" evidence="1">
    <location>
        <begin position="337"/>
        <end position="355"/>
    </location>
</feature>
<dbReference type="EMBL" id="JAMYPJ010000011">
    <property type="protein sequence ID" value="MER8933390.1"/>
    <property type="molecule type" value="Genomic_DNA"/>
</dbReference>
<comment type="caution">
    <text evidence="3">The sequence shown here is derived from an EMBL/GenBank/DDBJ whole genome shotgun (WGS) entry which is preliminary data.</text>
</comment>
<dbReference type="InterPro" id="IPR036938">
    <property type="entry name" value="PAP2/HPO_sf"/>
</dbReference>
<keyword evidence="1" id="KW-1133">Transmembrane helix</keyword>
<feature type="domain" description="Inositolphosphotransferase Aur1/Ipt1" evidence="2">
    <location>
        <begin position="151"/>
        <end position="348"/>
    </location>
</feature>
<dbReference type="Pfam" id="PF14378">
    <property type="entry name" value="PAP2_3"/>
    <property type="match status" value="1"/>
</dbReference>
<keyword evidence="1" id="KW-0812">Transmembrane</keyword>
<protein>
    <submittedName>
        <fullName evidence="3">Phosphatase PAP2 family protein</fullName>
    </submittedName>
</protein>
<accession>A0ABV1YE23</accession>